<evidence type="ECO:0000256" key="1">
    <source>
        <dbReference type="SAM" id="MobiDB-lite"/>
    </source>
</evidence>
<dbReference type="EMBL" id="ML119645">
    <property type="protein sequence ID" value="RPA88111.1"/>
    <property type="molecule type" value="Genomic_DNA"/>
</dbReference>
<feature type="compositionally biased region" description="Low complexity" evidence="1">
    <location>
        <begin position="434"/>
        <end position="456"/>
    </location>
</feature>
<feature type="domain" description="PH" evidence="2">
    <location>
        <begin position="181"/>
        <end position="319"/>
    </location>
</feature>
<feature type="compositionally biased region" description="Low complexity" evidence="1">
    <location>
        <begin position="536"/>
        <end position="556"/>
    </location>
</feature>
<evidence type="ECO:0000313" key="4">
    <source>
        <dbReference type="Proteomes" id="UP000275078"/>
    </source>
</evidence>
<keyword evidence="4" id="KW-1185">Reference proteome</keyword>
<feature type="compositionally biased region" description="Basic residues" evidence="1">
    <location>
        <begin position="371"/>
        <end position="380"/>
    </location>
</feature>
<evidence type="ECO:0000259" key="2">
    <source>
        <dbReference type="PROSITE" id="PS50003"/>
    </source>
</evidence>
<feature type="compositionally biased region" description="Polar residues" evidence="1">
    <location>
        <begin position="621"/>
        <end position="633"/>
    </location>
</feature>
<feature type="region of interest" description="Disordered" evidence="1">
    <location>
        <begin position="344"/>
        <end position="644"/>
    </location>
</feature>
<gene>
    <name evidence="3" type="ORF">BJ508DRAFT_2686</name>
</gene>
<feature type="compositionally biased region" description="Polar residues" evidence="1">
    <location>
        <begin position="385"/>
        <end position="399"/>
    </location>
</feature>
<dbReference type="Proteomes" id="UP000275078">
    <property type="component" value="Unassembled WGS sequence"/>
</dbReference>
<feature type="compositionally biased region" description="Basic and acidic residues" evidence="1">
    <location>
        <begin position="735"/>
        <end position="767"/>
    </location>
</feature>
<evidence type="ECO:0000313" key="3">
    <source>
        <dbReference type="EMBL" id="RPA88111.1"/>
    </source>
</evidence>
<protein>
    <recommendedName>
        <fullName evidence="2">PH domain-containing protein</fullName>
    </recommendedName>
</protein>
<dbReference type="STRING" id="1160509.A0A3N4IV09"/>
<feature type="region of interest" description="Disordered" evidence="1">
    <location>
        <begin position="175"/>
        <end position="194"/>
    </location>
</feature>
<dbReference type="SMART" id="SM00233">
    <property type="entry name" value="PH"/>
    <property type="match status" value="1"/>
</dbReference>
<feature type="compositionally biased region" description="Basic residues" evidence="1">
    <location>
        <begin position="182"/>
        <end position="193"/>
    </location>
</feature>
<dbReference type="SUPFAM" id="SSF50729">
    <property type="entry name" value="PH domain-like"/>
    <property type="match status" value="1"/>
</dbReference>
<dbReference type="PROSITE" id="PS50003">
    <property type="entry name" value="PH_DOMAIN"/>
    <property type="match status" value="1"/>
</dbReference>
<dbReference type="InterPro" id="IPR001849">
    <property type="entry name" value="PH_domain"/>
</dbReference>
<feature type="region of interest" description="Disordered" evidence="1">
    <location>
        <begin position="88"/>
        <end position="129"/>
    </location>
</feature>
<name>A0A3N4IV09_ASCIM</name>
<feature type="compositionally biased region" description="Low complexity" evidence="1">
    <location>
        <begin position="516"/>
        <end position="525"/>
    </location>
</feature>
<organism evidence="3 4">
    <name type="scientific">Ascobolus immersus RN42</name>
    <dbReference type="NCBI Taxonomy" id="1160509"/>
    <lineage>
        <taxon>Eukaryota</taxon>
        <taxon>Fungi</taxon>
        <taxon>Dikarya</taxon>
        <taxon>Ascomycota</taxon>
        <taxon>Pezizomycotina</taxon>
        <taxon>Pezizomycetes</taxon>
        <taxon>Pezizales</taxon>
        <taxon>Ascobolaceae</taxon>
        <taxon>Ascobolus</taxon>
    </lineage>
</organism>
<accession>A0A3N4IV09</accession>
<feature type="compositionally biased region" description="Low complexity" evidence="1">
    <location>
        <begin position="415"/>
        <end position="424"/>
    </location>
</feature>
<dbReference type="AlphaFoldDB" id="A0A3N4IV09"/>
<sequence>MLPREDIWSEGINKGSPLPILLLFLLHNTSNNNITTEIDPITTANNKRANRTSYMVTPKLPDSEEAPTSPKAKPSTFLSFFTRRGGKSRPLANLNTAPVDLPPEPSPKSPTFRNPFSPNSSSPLKATPLPPASTAPLEIPALYIAYPQAIRAAILAATAVSPEVILRRNSDAQVVKDAGTKPPRKGMLHRPSHSVKGESEWTRKLFVLIPGSLLQFSADGAVDRLPEKVLQLTAHSVAFASDALPGRPYVLQVSQVSDSGGILVPPAEKKHSIFSKLTSSSSSKPPSSMSKYTTSALLLVFEGAREMDQWMSSIRTEAAKLAGTWVPTETDEEDELLNGAIRRHTMRKYQIRPPPEQYTSTSVSGSSTSKRASRITHTSRRSIDTGITSSSEQLGTSYEFTGLGRNKSRSKINGSTSSNTPDRSSSSEETLHDAAVAARRQSMAALSASRSSMELRPPARPLSTISAGSRGSSDHRRREPATYSTSKRYSHHSTHSSTPVSTTMLSSSPNLHAPISTSSSTNGSTPPLPSEYDTFTRPPRIPTSNNNSTSSIPSSSATVPRLSKPLPNPASPPKQKRPRPASMFDKALPPPPGSRSPPQHYHTFRSVSTAGIPQIPLPTVPSGSALSAQQPGSKSPGRPTKNLQRRSMTALQVNLASGHFKRDPTGGFVPTPPAFPPPSCPLPKIPPLELEKKHSHIVVPKKSSPCLGFNKTPVAVDNDDEEGDDIVLGLGIFHEDDSRDRHGGEARRSRSIKERRQERKKREDARKSFNLVGRWRDTGVGGYGSDEEKGSDVSTGSTECVIGI</sequence>
<dbReference type="Gene3D" id="2.30.29.30">
    <property type="entry name" value="Pleckstrin-homology domain (PH domain)/Phosphotyrosine-binding domain (PTB)"/>
    <property type="match status" value="1"/>
</dbReference>
<proteinExistence type="predicted"/>
<feature type="region of interest" description="Disordered" evidence="1">
    <location>
        <begin position="735"/>
        <end position="804"/>
    </location>
</feature>
<dbReference type="OrthoDB" id="1749473at2759"/>
<feature type="compositionally biased region" description="Low complexity" evidence="1">
    <location>
        <begin position="109"/>
        <end position="127"/>
    </location>
</feature>
<feature type="compositionally biased region" description="Low complexity" evidence="1">
    <location>
        <begin position="359"/>
        <end position="369"/>
    </location>
</feature>
<dbReference type="InterPro" id="IPR011993">
    <property type="entry name" value="PH-like_dom_sf"/>
</dbReference>
<reference evidence="3 4" key="1">
    <citation type="journal article" date="2018" name="Nat. Ecol. Evol.">
        <title>Pezizomycetes genomes reveal the molecular basis of ectomycorrhizal truffle lifestyle.</title>
        <authorList>
            <person name="Murat C."/>
            <person name="Payen T."/>
            <person name="Noel B."/>
            <person name="Kuo A."/>
            <person name="Morin E."/>
            <person name="Chen J."/>
            <person name="Kohler A."/>
            <person name="Krizsan K."/>
            <person name="Balestrini R."/>
            <person name="Da Silva C."/>
            <person name="Montanini B."/>
            <person name="Hainaut M."/>
            <person name="Levati E."/>
            <person name="Barry K.W."/>
            <person name="Belfiori B."/>
            <person name="Cichocki N."/>
            <person name="Clum A."/>
            <person name="Dockter R.B."/>
            <person name="Fauchery L."/>
            <person name="Guy J."/>
            <person name="Iotti M."/>
            <person name="Le Tacon F."/>
            <person name="Lindquist E.A."/>
            <person name="Lipzen A."/>
            <person name="Malagnac F."/>
            <person name="Mello A."/>
            <person name="Molinier V."/>
            <person name="Miyauchi S."/>
            <person name="Poulain J."/>
            <person name="Riccioni C."/>
            <person name="Rubini A."/>
            <person name="Sitrit Y."/>
            <person name="Splivallo R."/>
            <person name="Traeger S."/>
            <person name="Wang M."/>
            <person name="Zifcakova L."/>
            <person name="Wipf D."/>
            <person name="Zambonelli A."/>
            <person name="Paolocci F."/>
            <person name="Nowrousian M."/>
            <person name="Ottonello S."/>
            <person name="Baldrian P."/>
            <person name="Spatafora J.W."/>
            <person name="Henrissat B."/>
            <person name="Nagy L.G."/>
            <person name="Aury J.M."/>
            <person name="Wincker P."/>
            <person name="Grigoriev I.V."/>
            <person name="Bonfante P."/>
            <person name="Martin F.M."/>
        </authorList>
    </citation>
    <scope>NUCLEOTIDE SEQUENCE [LARGE SCALE GENOMIC DNA]</scope>
    <source>
        <strain evidence="3 4">RN42</strain>
    </source>
</reference>